<sequence length="202" mass="21903">MSIHTRHDSFEHTLCNTSEKHAFGGGKTSRSTKVTNSISEAKQTPLFAPPPGSSPPAPPPSRPVCEIPSRAIPSVFRANAATSRPTNHPTPSTTTRPATEGPFHRRLHPPTKASRASTVVAPRSSPYTLIVDHLVLSPACCFLVVAAALIHPMVSVMIRALHPFVLRQDYRTLKEQTDSTQQNERCTASLLVTEKPHIALAL</sequence>
<evidence type="ECO:0000256" key="1">
    <source>
        <dbReference type="SAM" id="MobiDB-lite"/>
    </source>
</evidence>
<feature type="compositionally biased region" description="Polar residues" evidence="1">
    <location>
        <begin position="80"/>
        <end position="97"/>
    </location>
</feature>
<evidence type="ECO:0000313" key="2">
    <source>
        <dbReference type="EMBL" id="KJA23819.1"/>
    </source>
</evidence>
<keyword evidence="3" id="KW-1185">Reference proteome</keyword>
<reference evidence="3" key="1">
    <citation type="submission" date="2014-04" db="EMBL/GenBank/DDBJ databases">
        <title>Evolutionary Origins and Diversification of the Mycorrhizal Mutualists.</title>
        <authorList>
            <consortium name="DOE Joint Genome Institute"/>
            <consortium name="Mycorrhizal Genomics Consortium"/>
            <person name="Kohler A."/>
            <person name="Kuo A."/>
            <person name="Nagy L.G."/>
            <person name="Floudas D."/>
            <person name="Copeland A."/>
            <person name="Barry K.W."/>
            <person name="Cichocki N."/>
            <person name="Veneault-Fourrey C."/>
            <person name="LaButti K."/>
            <person name="Lindquist E.A."/>
            <person name="Lipzen A."/>
            <person name="Lundell T."/>
            <person name="Morin E."/>
            <person name="Murat C."/>
            <person name="Riley R."/>
            <person name="Ohm R."/>
            <person name="Sun H."/>
            <person name="Tunlid A."/>
            <person name="Henrissat B."/>
            <person name="Grigoriev I.V."/>
            <person name="Hibbett D.S."/>
            <person name="Martin F."/>
        </authorList>
    </citation>
    <scope>NUCLEOTIDE SEQUENCE [LARGE SCALE GENOMIC DNA]</scope>
    <source>
        <strain evidence="3">FD-334 SS-4</strain>
    </source>
</reference>
<name>A0A0D2NYL9_HYPSF</name>
<feature type="region of interest" description="Disordered" evidence="1">
    <location>
        <begin position="19"/>
        <end position="65"/>
    </location>
</feature>
<feature type="compositionally biased region" description="Pro residues" evidence="1">
    <location>
        <begin position="47"/>
        <end position="62"/>
    </location>
</feature>
<dbReference type="AlphaFoldDB" id="A0A0D2NYL9"/>
<gene>
    <name evidence="2" type="ORF">HYPSUDRAFT_214871</name>
</gene>
<accession>A0A0D2NYL9</accession>
<evidence type="ECO:0000313" key="3">
    <source>
        <dbReference type="Proteomes" id="UP000054270"/>
    </source>
</evidence>
<dbReference type="Proteomes" id="UP000054270">
    <property type="component" value="Unassembled WGS sequence"/>
</dbReference>
<proteinExistence type="predicted"/>
<organism evidence="2 3">
    <name type="scientific">Hypholoma sublateritium (strain FD-334 SS-4)</name>
    <dbReference type="NCBI Taxonomy" id="945553"/>
    <lineage>
        <taxon>Eukaryota</taxon>
        <taxon>Fungi</taxon>
        <taxon>Dikarya</taxon>
        <taxon>Basidiomycota</taxon>
        <taxon>Agaricomycotina</taxon>
        <taxon>Agaricomycetes</taxon>
        <taxon>Agaricomycetidae</taxon>
        <taxon>Agaricales</taxon>
        <taxon>Agaricineae</taxon>
        <taxon>Strophariaceae</taxon>
        <taxon>Hypholoma</taxon>
    </lineage>
</organism>
<dbReference type="EMBL" id="KN817540">
    <property type="protein sequence ID" value="KJA23819.1"/>
    <property type="molecule type" value="Genomic_DNA"/>
</dbReference>
<protein>
    <submittedName>
        <fullName evidence="2">Uncharacterized protein</fullName>
    </submittedName>
</protein>
<feature type="region of interest" description="Disordered" evidence="1">
    <location>
        <begin position="78"/>
        <end position="119"/>
    </location>
</feature>
<feature type="compositionally biased region" description="Polar residues" evidence="1">
    <location>
        <begin position="28"/>
        <end position="42"/>
    </location>
</feature>